<dbReference type="RefSeq" id="WP_345520522.1">
    <property type="nucleotide sequence ID" value="NZ_BAABKM010000002.1"/>
</dbReference>
<proteinExistence type="inferred from homology"/>
<dbReference type="PANTHER" id="PTHR18964">
    <property type="entry name" value="ROK (REPRESSOR, ORF, KINASE) FAMILY"/>
    <property type="match status" value="1"/>
</dbReference>
<comment type="similarity">
    <text evidence="1">Belongs to the ROK (NagC/XylR) family.</text>
</comment>
<reference evidence="4" key="1">
    <citation type="journal article" date="2019" name="Int. J. Syst. Evol. Microbiol.">
        <title>The Global Catalogue of Microorganisms (GCM) 10K type strain sequencing project: providing services to taxonomists for standard genome sequencing and annotation.</title>
        <authorList>
            <consortium name="The Broad Institute Genomics Platform"/>
            <consortium name="The Broad Institute Genome Sequencing Center for Infectious Disease"/>
            <person name="Wu L."/>
            <person name="Ma J."/>
        </authorList>
    </citation>
    <scope>NUCLEOTIDE SEQUENCE [LARGE SCALE GENOMIC DNA]</scope>
    <source>
        <strain evidence="4">JCM 18531</strain>
    </source>
</reference>
<organism evidence="3 4">
    <name type="scientific">Nocardioides conyzicola</name>
    <dbReference type="NCBI Taxonomy" id="1651781"/>
    <lineage>
        <taxon>Bacteria</taxon>
        <taxon>Bacillati</taxon>
        <taxon>Actinomycetota</taxon>
        <taxon>Actinomycetes</taxon>
        <taxon>Propionibacteriales</taxon>
        <taxon>Nocardioidaceae</taxon>
        <taxon>Nocardioides</taxon>
    </lineage>
</organism>
<dbReference type="Gene3D" id="3.30.420.40">
    <property type="match status" value="2"/>
</dbReference>
<dbReference type="Gene3D" id="1.10.10.10">
    <property type="entry name" value="Winged helix-like DNA-binding domain superfamily/Winged helix DNA-binding domain"/>
    <property type="match status" value="1"/>
</dbReference>
<dbReference type="SUPFAM" id="SSF46785">
    <property type="entry name" value="Winged helix' DNA-binding domain"/>
    <property type="match status" value="1"/>
</dbReference>
<dbReference type="InterPro" id="IPR000600">
    <property type="entry name" value="ROK"/>
</dbReference>
<dbReference type="Pfam" id="PF00480">
    <property type="entry name" value="ROK"/>
    <property type="match status" value="1"/>
</dbReference>
<dbReference type="Proteomes" id="UP001499974">
    <property type="component" value="Unassembled WGS sequence"/>
</dbReference>
<keyword evidence="4" id="KW-1185">Reference proteome</keyword>
<dbReference type="InterPro" id="IPR036388">
    <property type="entry name" value="WH-like_DNA-bd_sf"/>
</dbReference>
<accession>A0ABP8X197</accession>
<dbReference type="PANTHER" id="PTHR18964:SF149">
    <property type="entry name" value="BIFUNCTIONAL UDP-N-ACETYLGLUCOSAMINE 2-EPIMERASE_N-ACETYLMANNOSAMINE KINASE"/>
    <property type="match status" value="1"/>
</dbReference>
<evidence type="ECO:0000259" key="2">
    <source>
        <dbReference type="Pfam" id="PF12802"/>
    </source>
</evidence>
<dbReference type="InterPro" id="IPR000835">
    <property type="entry name" value="HTH_MarR-typ"/>
</dbReference>
<dbReference type="EMBL" id="BAABKM010000002">
    <property type="protein sequence ID" value="GAA4698917.1"/>
    <property type="molecule type" value="Genomic_DNA"/>
</dbReference>
<gene>
    <name evidence="3" type="ORF">GCM10023349_13950</name>
</gene>
<dbReference type="SUPFAM" id="SSF53067">
    <property type="entry name" value="Actin-like ATPase domain"/>
    <property type="match status" value="1"/>
</dbReference>
<dbReference type="Pfam" id="PF12802">
    <property type="entry name" value="MarR_2"/>
    <property type="match status" value="1"/>
</dbReference>
<dbReference type="InterPro" id="IPR036390">
    <property type="entry name" value="WH_DNA-bd_sf"/>
</dbReference>
<name>A0ABP8X197_9ACTN</name>
<feature type="domain" description="HTH marR-type" evidence="2">
    <location>
        <begin position="8"/>
        <end position="50"/>
    </location>
</feature>
<comment type="caution">
    <text evidence="3">The sequence shown here is derived from an EMBL/GenBank/DDBJ whole genome shotgun (WGS) entry which is preliminary data.</text>
</comment>
<dbReference type="InterPro" id="IPR043129">
    <property type="entry name" value="ATPase_NBD"/>
</dbReference>
<protein>
    <submittedName>
        <fullName evidence="3">ROK family transcriptional regulator</fullName>
    </submittedName>
</protein>
<sequence length="402" mass="41597">MRSAKLSLVLRQLRDHGPRSRARLAAELGMTRSAASALVAELAELGLVRAAGIERGGVGRPGTSVELDGSAVCGIGAEINVNHVAAIALDLAGNVVAEHRLPLDAHRVAVDEVLDRLVELIERTEADVRARGGHVVGATVGVAGLLDRTREMLTVAPNLRWRDVPVGAELRGRLGAAYPISIDNEGNLAAIAEATPGDPNRQDILVIFGEVGVGGGIIAGGRLLRGHQGYAGEFGHMIVDQGGRRCGCGRVGCWETVSGLRALLDAAADPDDPMRDPAMSLDDRLVELNRRADLGDMRTIAALDSVGGWVGVGAAMLTNALNPAAIVLSGYFAEIGQRMRPAIEEHLLGGVVAPQAAGTRVEISTLGFTAAVRGGAAVALEAVFDDPTIVASPPAALMGGAR</sequence>
<evidence type="ECO:0000313" key="4">
    <source>
        <dbReference type="Proteomes" id="UP001499974"/>
    </source>
</evidence>
<evidence type="ECO:0000313" key="3">
    <source>
        <dbReference type="EMBL" id="GAA4698917.1"/>
    </source>
</evidence>
<evidence type="ECO:0000256" key="1">
    <source>
        <dbReference type="ARBA" id="ARBA00006479"/>
    </source>
</evidence>